<dbReference type="AlphaFoldDB" id="A0A386PMC2"/>
<evidence type="ECO:0000313" key="2">
    <source>
        <dbReference type="EMBL" id="AYE36093.1"/>
    </source>
</evidence>
<accession>A0A386PMC2</accession>
<dbReference type="RefSeq" id="WP_120104013.1">
    <property type="nucleotide sequence ID" value="NZ_CP028884.1"/>
</dbReference>
<reference evidence="2 3" key="1">
    <citation type="journal article" date="2018" name="Infect. Genet. Evol.">
        <title>Genome-wide analysis of Borrelia turcica and 'Candidatus Borrelia tachyglossi' shows relapsing fever-like genomes with unique genomic links to Lyme disease Borrelia.</title>
        <authorList>
            <person name="Gofton A.W."/>
            <person name="Margos G."/>
            <person name="Fingerle V."/>
            <person name="Hepner S."/>
            <person name="Loh S.M."/>
            <person name="Ryan U."/>
            <person name="Irwin P."/>
            <person name="Oskam C.L."/>
        </authorList>
    </citation>
    <scope>NUCLEOTIDE SEQUENCE [LARGE SCALE GENOMIC DNA]</scope>
    <source>
        <strain evidence="2 3">IST7</strain>
    </source>
</reference>
<keyword evidence="1" id="KW-1133">Transmembrane helix</keyword>
<keyword evidence="1" id="KW-0472">Membrane</keyword>
<dbReference type="OrthoDB" id="9865889at2"/>
<organism evidence="2 3">
    <name type="scientific">Borrelia turcica IST7</name>
    <dbReference type="NCBI Taxonomy" id="1104446"/>
    <lineage>
        <taxon>Bacteria</taxon>
        <taxon>Pseudomonadati</taxon>
        <taxon>Spirochaetota</taxon>
        <taxon>Spirochaetia</taxon>
        <taxon>Spirochaetales</taxon>
        <taxon>Borreliaceae</taxon>
        <taxon>Borrelia</taxon>
    </lineage>
</organism>
<proteinExistence type="predicted"/>
<dbReference type="EMBL" id="CP028884">
    <property type="protein sequence ID" value="AYE36093.1"/>
    <property type="molecule type" value="Genomic_DNA"/>
</dbReference>
<dbReference type="KEGG" id="btur:DB313_01030"/>
<keyword evidence="3" id="KW-1185">Reference proteome</keyword>
<dbReference type="Proteomes" id="UP000275571">
    <property type="component" value="Chromosome"/>
</dbReference>
<sequence>MNIYKKKKISKYSIVITLVILATLSIFVFLNLNILMPSSSESINKKVKNLFLIEITKHKGKSPNDYTIESYYSIFKDIQGNEIATNDKDFSKRIVRVDALIHYYYREDKINTKMHLAFVSYDIKTNRIKLIHSE</sequence>
<evidence type="ECO:0000313" key="3">
    <source>
        <dbReference type="Proteomes" id="UP000275571"/>
    </source>
</evidence>
<evidence type="ECO:0008006" key="4">
    <source>
        <dbReference type="Google" id="ProtNLM"/>
    </source>
</evidence>
<gene>
    <name evidence="2" type="ORF">DB313_01030</name>
</gene>
<feature type="transmembrane region" description="Helical" evidence="1">
    <location>
        <begin position="12"/>
        <end position="36"/>
    </location>
</feature>
<evidence type="ECO:0000256" key="1">
    <source>
        <dbReference type="SAM" id="Phobius"/>
    </source>
</evidence>
<keyword evidence="1" id="KW-0812">Transmembrane</keyword>
<protein>
    <recommendedName>
        <fullName evidence="4">DUF3139 domain-containing protein</fullName>
    </recommendedName>
</protein>
<name>A0A386PMC2_9SPIR</name>